<evidence type="ECO:0000256" key="1">
    <source>
        <dbReference type="SAM" id="Phobius"/>
    </source>
</evidence>
<dbReference type="InParanoid" id="A0A024FU07"/>
<dbReference type="AlphaFoldDB" id="A0A024FU07"/>
<organism evidence="2 3">
    <name type="scientific">Albugo candida</name>
    <dbReference type="NCBI Taxonomy" id="65357"/>
    <lineage>
        <taxon>Eukaryota</taxon>
        <taxon>Sar</taxon>
        <taxon>Stramenopiles</taxon>
        <taxon>Oomycota</taxon>
        <taxon>Peronosporomycetes</taxon>
        <taxon>Albuginales</taxon>
        <taxon>Albuginaceae</taxon>
        <taxon>Albugo</taxon>
    </lineage>
</organism>
<keyword evidence="1" id="KW-0812">Transmembrane</keyword>
<proteinExistence type="predicted"/>
<evidence type="ECO:0008006" key="4">
    <source>
        <dbReference type="Google" id="ProtNLM"/>
    </source>
</evidence>
<keyword evidence="3" id="KW-1185">Reference proteome</keyword>
<comment type="caution">
    <text evidence="2">The sequence shown here is derived from an EMBL/GenBank/DDBJ whole genome shotgun (WGS) entry which is preliminary data.</text>
</comment>
<evidence type="ECO:0000313" key="2">
    <source>
        <dbReference type="EMBL" id="CCI10486.1"/>
    </source>
</evidence>
<gene>
    <name evidence="2" type="ORF">BN9_102290</name>
</gene>
<dbReference type="Proteomes" id="UP000053237">
    <property type="component" value="Unassembled WGS sequence"/>
</dbReference>
<keyword evidence="1" id="KW-0472">Membrane</keyword>
<protein>
    <recommendedName>
        <fullName evidence="4">Transmembrane protein</fullName>
    </recommendedName>
</protein>
<name>A0A024FU07_9STRA</name>
<accession>A0A024FU07</accession>
<evidence type="ECO:0000313" key="3">
    <source>
        <dbReference type="Proteomes" id="UP000053237"/>
    </source>
</evidence>
<sequence>MVDEDKDKVVSTISLCVAFCSSLYIFVLFQSILVYNWIKFSPNLTTCKKFSSFGRLHHQSKKEQQNNSLIQYCVFQKEKLSKLSSTVKVCYQMSMTFTSFQLRHRRCMLRTFNR</sequence>
<reference evidence="2 3" key="1">
    <citation type="submission" date="2012-05" db="EMBL/GenBank/DDBJ databases">
        <title>Recombination and specialization in a pathogen metapopulation.</title>
        <authorList>
            <person name="Gardiner A."/>
            <person name="Kemen E."/>
            <person name="Schultz-Larsen T."/>
            <person name="MacLean D."/>
            <person name="Van Oosterhout C."/>
            <person name="Jones J.D.G."/>
        </authorList>
    </citation>
    <scope>NUCLEOTIDE SEQUENCE [LARGE SCALE GENOMIC DNA]</scope>
    <source>
        <strain evidence="2 3">Ac Nc2</strain>
    </source>
</reference>
<keyword evidence="1" id="KW-1133">Transmembrane helix</keyword>
<dbReference type="EMBL" id="CAIX01000265">
    <property type="protein sequence ID" value="CCI10486.1"/>
    <property type="molecule type" value="Genomic_DNA"/>
</dbReference>
<feature type="transmembrane region" description="Helical" evidence="1">
    <location>
        <begin position="12"/>
        <end position="38"/>
    </location>
</feature>